<keyword evidence="2" id="KW-0812">Transmembrane</keyword>
<dbReference type="EMBL" id="MN738789">
    <property type="protein sequence ID" value="QHT37017.1"/>
    <property type="molecule type" value="Genomic_DNA"/>
</dbReference>
<reference evidence="4" key="1">
    <citation type="journal article" date="2020" name="Nature">
        <title>Giant virus diversity and host interactions through global metagenomics.</title>
        <authorList>
            <person name="Schulz F."/>
            <person name="Roux S."/>
            <person name="Paez-Espino D."/>
            <person name="Jungbluth S."/>
            <person name="Walsh D.A."/>
            <person name="Denef V.J."/>
            <person name="McMahon K.D."/>
            <person name="Konstantinidis K.T."/>
            <person name="Eloe-Fadrosh E.A."/>
            <person name="Kyrpides N.C."/>
            <person name="Woyke T."/>
        </authorList>
    </citation>
    <scope>NUCLEOTIDE SEQUENCE</scope>
    <source>
        <strain evidence="4">GVMAG-S-ERX555967-131</strain>
    </source>
</reference>
<dbReference type="Pfam" id="PF19251">
    <property type="entry name" value="DUF5899"/>
    <property type="match status" value="1"/>
</dbReference>
<evidence type="ECO:0000256" key="2">
    <source>
        <dbReference type="SAM" id="Phobius"/>
    </source>
</evidence>
<proteinExistence type="predicted"/>
<feature type="region of interest" description="Disordered" evidence="1">
    <location>
        <begin position="340"/>
        <end position="390"/>
    </location>
</feature>
<dbReference type="InterPro" id="IPR045418">
    <property type="entry name" value="P2_DUF5899"/>
</dbReference>
<feature type="compositionally biased region" description="Polar residues" evidence="1">
    <location>
        <begin position="418"/>
        <end position="431"/>
    </location>
</feature>
<feature type="region of interest" description="Disordered" evidence="1">
    <location>
        <begin position="259"/>
        <end position="279"/>
    </location>
</feature>
<keyword evidence="2" id="KW-0472">Membrane</keyword>
<accession>A0A6C0F5D7</accession>
<feature type="region of interest" description="Disordered" evidence="1">
    <location>
        <begin position="412"/>
        <end position="431"/>
    </location>
</feature>
<feature type="compositionally biased region" description="Low complexity" evidence="1">
    <location>
        <begin position="375"/>
        <end position="385"/>
    </location>
</feature>
<dbReference type="AlphaFoldDB" id="A0A6C0F5D7"/>
<feature type="transmembrane region" description="Helical" evidence="2">
    <location>
        <begin position="6"/>
        <end position="27"/>
    </location>
</feature>
<evidence type="ECO:0000313" key="4">
    <source>
        <dbReference type="EMBL" id="QHT37017.1"/>
    </source>
</evidence>
<feature type="domain" description="DUF5899" evidence="3">
    <location>
        <begin position="142"/>
        <end position="229"/>
    </location>
</feature>
<evidence type="ECO:0000256" key="1">
    <source>
        <dbReference type="SAM" id="MobiDB-lite"/>
    </source>
</evidence>
<feature type="compositionally biased region" description="Polar residues" evidence="1">
    <location>
        <begin position="340"/>
        <end position="361"/>
    </location>
</feature>
<evidence type="ECO:0000259" key="3">
    <source>
        <dbReference type="Pfam" id="PF19251"/>
    </source>
</evidence>
<keyword evidence="2" id="KW-1133">Transmembrane helix</keyword>
<sequence>MFKLENYMFCNCIMELLLIGSLAVLGYELSKSGKISRNNNTGEPLKQSCKPLNKYPIQNTNPNSINVPYYSARSYGTDPYFENNYTNYAQNKMENFTGTSDVTFKHKCEQENLFKPQKDISHINGAPVNMDESKRTNRFINSITNKMHNVAPIEKQYIGPGLNVDDKTQASGGFHDTFRILPTNIADYTKNNFGGRIVPGKSITPNRNSLPTIQDNQKPEKYYTINDRHVFPTKSEYTSCQFPSNYNFLPSIREQCVPHTNSGPSYTNGSQQYSDPTRNYDSTKCSTIINQAYTKASYKPGTYTMTHTDREHCGDIINPHSYVNASVSTYTDNANGTQREEQFNQQGHLHKSSTTLPTYDNSNHEVPLTSREETSTSLHGHLSSSAKSQYTHKYHIPMTHRESTDNKVNTGPAGSLHKGTTNQHTYRNSSPYYQREEMGVPYTPGSGRMNLVSDPDIINTEYRPDCNVQEISNLKAHNKIKTVDQQGQIQVAPKIPVLNSHNQYSIAVNQLSDNPYAAKPYSQQK</sequence>
<protein>
    <recommendedName>
        <fullName evidence="3">DUF5899 domain-containing protein</fullName>
    </recommendedName>
</protein>
<organism evidence="4">
    <name type="scientific">viral metagenome</name>
    <dbReference type="NCBI Taxonomy" id="1070528"/>
    <lineage>
        <taxon>unclassified sequences</taxon>
        <taxon>metagenomes</taxon>
        <taxon>organismal metagenomes</taxon>
    </lineage>
</organism>
<name>A0A6C0F5D7_9ZZZZ</name>